<dbReference type="GO" id="GO:0010181">
    <property type="term" value="F:FMN binding"/>
    <property type="evidence" value="ECO:0007669"/>
    <property type="project" value="UniProtKB-UniRule"/>
</dbReference>
<accession>A0A192D2R5</accession>
<dbReference type="SUPFAM" id="SSF50475">
    <property type="entry name" value="FMN-binding split barrel"/>
    <property type="match status" value="1"/>
</dbReference>
<dbReference type="PANTHER" id="PTHR10851:SF0">
    <property type="entry name" value="PYRIDOXINE-5'-PHOSPHATE OXIDASE"/>
    <property type="match status" value="1"/>
</dbReference>
<gene>
    <name evidence="6" type="primary">pdxH</name>
    <name evidence="10" type="ORF">A9D12_04235</name>
</gene>
<comment type="similarity">
    <text evidence="1 6">Belongs to the pyridoxamine 5'-phosphate oxidase family.</text>
</comment>
<keyword evidence="4 6" id="KW-0560">Oxidoreductase</keyword>
<feature type="binding site" evidence="6 7">
    <location>
        <position position="193"/>
    </location>
    <ligand>
        <name>FMN</name>
        <dbReference type="ChEBI" id="CHEBI:58210"/>
    </ligand>
</feature>
<feature type="domain" description="Pyridoxamine 5'-phosphate oxidase N-terminal" evidence="8">
    <location>
        <begin position="36"/>
        <end position="165"/>
    </location>
</feature>
<dbReference type="AlphaFoldDB" id="A0A192D2R5"/>
<feature type="binding site" evidence="6 7">
    <location>
        <begin position="59"/>
        <end position="64"/>
    </location>
    <ligand>
        <name>FMN</name>
        <dbReference type="ChEBI" id="CHEBI:58210"/>
    </ligand>
</feature>
<dbReference type="KEGG" id="pns:A9D12_04235"/>
<dbReference type="Gene3D" id="2.30.110.10">
    <property type="entry name" value="Electron Transport, Fmn-binding Protein, Chain A"/>
    <property type="match status" value="1"/>
</dbReference>
<dbReference type="Pfam" id="PF01243">
    <property type="entry name" value="PNPOx_N"/>
    <property type="match status" value="1"/>
</dbReference>
<feature type="binding site" evidence="6">
    <location>
        <begin position="199"/>
        <end position="201"/>
    </location>
    <ligand>
        <name>substrate</name>
    </ligand>
</feature>
<dbReference type="NCBIfam" id="TIGR00558">
    <property type="entry name" value="pdxH"/>
    <property type="match status" value="1"/>
</dbReference>
<evidence type="ECO:0000256" key="6">
    <source>
        <dbReference type="HAMAP-Rule" id="MF_01629"/>
    </source>
</evidence>
<name>A0A192D2R5_9SPHN</name>
<dbReference type="InterPro" id="IPR012349">
    <property type="entry name" value="Split_barrel_FMN-bd"/>
</dbReference>
<keyword evidence="11" id="KW-1185">Reference proteome</keyword>
<comment type="catalytic activity">
    <reaction evidence="6">
        <text>pyridoxine 5'-phosphate + O2 = pyridoxal 5'-phosphate + H2O2</text>
        <dbReference type="Rhea" id="RHEA:15149"/>
        <dbReference type="ChEBI" id="CHEBI:15379"/>
        <dbReference type="ChEBI" id="CHEBI:16240"/>
        <dbReference type="ChEBI" id="CHEBI:58589"/>
        <dbReference type="ChEBI" id="CHEBI:597326"/>
        <dbReference type="EC" id="1.4.3.5"/>
    </reaction>
</comment>
<dbReference type="RefSeq" id="WP_068350093.1">
    <property type="nucleotide sequence ID" value="NZ_CP016033.1"/>
</dbReference>
<dbReference type="InterPro" id="IPR000659">
    <property type="entry name" value="Pyridox_Oxase"/>
</dbReference>
<organism evidence="10 11">
    <name type="scientific">Erythrobacter neustonensis</name>
    <dbReference type="NCBI Taxonomy" id="1112"/>
    <lineage>
        <taxon>Bacteria</taxon>
        <taxon>Pseudomonadati</taxon>
        <taxon>Pseudomonadota</taxon>
        <taxon>Alphaproteobacteria</taxon>
        <taxon>Sphingomonadales</taxon>
        <taxon>Erythrobacteraceae</taxon>
        <taxon>Erythrobacter/Porphyrobacter group</taxon>
        <taxon>Erythrobacter</taxon>
    </lineage>
</organism>
<evidence type="ECO:0000259" key="8">
    <source>
        <dbReference type="Pfam" id="PF01243"/>
    </source>
</evidence>
<dbReference type="STRING" id="1112.A9D12_04235"/>
<dbReference type="EC" id="1.4.3.5" evidence="6"/>
<keyword evidence="3 6" id="KW-0288">FMN</keyword>
<sequence>MSDTTPLDDAQLADSVLPAGADPFALFEEWFAAAQVGELNDPNAMALATASADGAPSVRMVLLKGHGAGENPEGMGGGGFTFFTNAESRKGEQIRANMQAALLFHWKSLRRQIRIEGPLVEVSPARADAYFHSRPYKSQVGSAASDQSRPLAQRQEYLDRVQQVWAAHEGEGQVPRPAHWTGFTLSPRRIEFWIDRDNRLHDRREFVRDGADGEWADTLLYP</sequence>
<dbReference type="Pfam" id="PF10590">
    <property type="entry name" value="PNP_phzG_C"/>
    <property type="match status" value="1"/>
</dbReference>
<comment type="function">
    <text evidence="6">Catalyzes the oxidation of either pyridoxine 5'-phosphate (PNP) or pyridoxamine 5'-phosphate (PMP) into pyridoxal 5'-phosphate (PLP).</text>
</comment>
<evidence type="ECO:0000256" key="1">
    <source>
        <dbReference type="ARBA" id="ARBA00007301"/>
    </source>
</evidence>
<reference evidence="10 11" key="1">
    <citation type="submission" date="2016-05" db="EMBL/GenBank/DDBJ databases">
        <title>Compelete Genome Sequence of Bacteriochlorophyll-Synthesizing Bacterium Porphyrobacter neustonensis DSM 9434.</title>
        <authorList>
            <person name="Shi X.-L."/>
            <person name="Wu Y.-H."/>
            <person name="Cheng H."/>
            <person name="Xu L."/>
            <person name="Zhang X.-Q."/>
            <person name="Wang C.-S."/>
            <person name="Xu X.-W."/>
        </authorList>
    </citation>
    <scope>NUCLEOTIDE SEQUENCE [LARGE SCALE GENOMIC DNA]</scope>
    <source>
        <strain evidence="10 11">DSM 9434</strain>
    </source>
</reference>
<feature type="binding site" evidence="6 7">
    <location>
        <position position="89"/>
    </location>
    <ligand>
        <name>FMN</name>
        <dbReference type="ChEBI" id="CHEBI:58210"/>
    </ligand>
</feature>
<feature type="binding site" evidence="6">
    <location>
        <position position="138"/>
    </location>
    <ligand>
        <name>substrate</name>
    </ligand>
</feature>
<evidence type="ECO:0000256" key="2">
    <source>
        <dbReference type="ARBA" id="ARBA00022630"/>
    </source>
</evidence>
<feature type="binding site" evidence="6 7">
    <location>
        <begin position="83"/>
        <end position="84"/>
    </location>
    <ligand>
        <name>FMN</name>
        <dbReference type="ChEBI" id="CHEBI:58210"/>
    </ligand>
</feature>
<dbReference type="PANTHER" id="PTHR10851">
    <property type="entry name" value="PYRIDOXINE-5-PHOSPHATE OXIDASE"/>
    <property type="match status" value="1"/>
</dbReference>
<proteinExistence type="inferred from homology"/>
<evidence type="ECO:0000256" key="5">
    <source>
        <dbReference type="ARBA" id="ARBA00023096"/>
    </source>
</evidence>
<comment type="pathway">
    <text evidence="6">Cofactor metabolism; pyridoxal 5'-phosphate salvage; pyridoxal 5'-phosphate from pyridoxamine 5'-phosphate: step 1/1.</text>
</comment>
<dbReference type="Proteomes" id="UP000078263">
    <property type="component" value="Chromosome"/>
</dbReference>
<dbReference type="PIRSF" id="PIRSF000190">
    <property type="entry name" value="Pyd_amn-ph_oxd"/>
    <property type="match status" value="1"/>
</dbReference>
<evidence type="ECO:0000256" key="4">
    <source>
        <dbReference type="ARBA" id="ARBA00023002"/>
    </source>
</evidence>
<keyword evidence="2 6" id="KW-0285">Flavoprotein</keyword>
<evidence type="ECO:0000313" key="10">
    <source>
        <dbReference type="EMBL" id="ANK12286.1"/>
    </source>
</evidence>
<feature type="binding site" evidence="6 7">
    <location>
        <position position="90"/>
    </location>
    <ligand>
        <name>FMN</name>
        <dbReference type="ChEBI" id="CHEBI:58210"/>
    </ligand>
</feature>
<comment type="subunit">
    <text evidence="6">Homodimer.</text>
</comment>
<protein>
    <recommendedName>
        <fullName evidence="6">Pyridoxine/pyridoxamine 5'-phosphate oxidase</fullName>
        <ecNumber evidence="6">1.4.3.5</ecNumber>
    </recommendedName>
    <alternativeName>
        <fullName evidence="6">PNP/PMP oxidase</fullName>
        <shortName evidence="6">PNPOx</shortName>
    </alternativeName>
    <alternativeName>
        <fullName evidence="6">Pyridoxal 5'-phosphate synthase</fullName>
    </alternativeName>
</protein>
<dbReference type="InterPro" id="IPR011576">
    <property type="entry name" value="Pyridox_Oxase_N"/>
</dbReference>
<evidence type="ECO:0000256" key="3">
    <source>
        <dbReference type="ARBA" id="ARBA00022643"/>
    </source>
</evidence>
<feature type="binding site" evidence="6">
    <location>
        <position position="64"/>
    </location>
    <ligand>
        <name>substrate</name>
    </ligand>
</feature>
<evidence type="ECO:0000259" key="9">
    <source>
        <dbReference type="Pfam" id="PF10590"/>
    </source>
</evidence>
<keyword evidence="5 6" id="KW-0664">Pyridoxine biosynthesis</keyword>
<dbReference type="NCBIfam" id="NF004231">
    <property type="entry name" value="PRK05679.1"/>
    <property type="match status" value="1"/>
</dbReference>
<feature type="binding site" evidence="6">
    <location>
        <position position="130"/>
    </location>
    <ligand>
        <name>substrate</name>
    </ligand>
</feature>
<dbReference type="InterPro" id="IPR019576">
    <property type="entry name" value="Pyridoxamine_oxidase_dimer_C"/>
</dbReference>
<feature type="binding site" evidence="6 7">
    <location>
        <begin position="147"/>
        <end position="148"/>
    </location>
    <ligand>
        <name>FMN</name>
        <dbReference type="ChEBI" id="CHEBI:58210"/>
    </ligand>
</feature>
<feature type="binding site" evidence="6 7">
    <location>
        <position position="112"/>
    </location>
    <ligand>
        <name>FMN</name>
        <dbReference type="ChEBI" id="CHEBI:58210"/>
    </ligand>
</feature>
<comment type="pathway">
    <text evidence="6">Cofactor metabolism; pyridoxal 5'-phosphate salvage; pyridoxal 5'-phosphate from pyridoxine 5'-phosphate: step 1/1.</text>
</comment>
<dbReference type="GO" id="GO:0008615">
    <property type="term" value="P:pyridoxine biosynthetic process"/>
    <property type="evidence" value="ECO:0007669"/>
    <property type="project" value="UniProtKB-UniRule"/>
</dbReference>
<comment type="cofactor">
    <cofactor evidence="6 7">
        <name>FMN</name>
        <dbReference type="ChEBI" id="CHEBI:58210"/>
    </cofactor>
    <text evidence="6 7">Binds 1 FMN per subunit.</text>
</comment>
<feature type="domain" description="Pyridoxine 5'-phosphate oxidase dimerisation C-terminal" evidence="9">
    <location>
        <begin position="180"/>
        <end position="222"/>
    </location>
</feature>
<dbReference type="EMBL" id="CP016033">
    <property type="protein sequence ID" value="ANK12286.1"/>
    <property type="molecule type" value="Genomic_DNA"/>
</dbReference>
<evidence type="ECO:0000313" key="11">
    <source>
        <dbReference type="Proteomes" id="UP000078263"/>
    </source>
</evidence>
<dbReference type="GO" id="GO:0004733">
    <property type="term" value="F:pyridoxamine phosphate oxidase activity"/>
    <property type="evidence" value="ECO:0007669"/>
    <property type="project" value="UniProtKB-UniRule"/>
</dbReference>
<evidence type="ECO:0000256" key="7">
    <source>
        <dbReference type="PIRSR" id="PIRSR000190-2"/>
    </source>
</evidence>
<dbReference type="OrthoDB" id="9780392at2"/>
<feature type="binding site" evidence="6">
    <location>
        <position position="134"/>
    </location>
    <ligand>
        <name>substrate</name>
    </ligand>
</feature>
<feature type="binding site" evidence="6 7">
    <location>
        <position position="203"/>
    </location>
    <ligand>
        <name>FMN</name>
        <dbReference type="ChEBI" id="CHEBI:58210"/>
    </ligand>
</feature>
<dbReference type="HAMAP" id="MF_01629">
    <property type="entry name" value="PdxH"/>
    <property type="match status" value="1"/>
</dbReference>
<comment type="catalytic activity">
    <reaction evidence="6">
        <text>pyridoxamine 5'-phosphate + O2 + H2O = pyridoxal 5'-phosphate + H2O2 + NH4(+)</text>
        <dbReference type="Rhea" id="RHEA:15817"/>
        <dbReference type="ChEBI" id="CHEBI:15377"/>
        <dbReference type="ChEBI" id="CHEBI:15379"/>
        <dbReference type="ChEBI" id="CHEBI:16240"/>
        <dbReference type="ChEBI" id="CHEBI:28938"/>
        <dbReference type="ChEBI" id="CHEBI:58451"/>
        <dbReference type="ChEBI" id="CHEBI:597326"/>
        <dbReference type="EC" id="1.4.3.5"/>
    </reaction>
</comment>
<dbReference type="UniPathway" id="UPA01068">
    <property type="reaction ID" value="UER00304"/>
</dbReference>